<keyword evidence="2" id="KW-1185">Reference proteome</keyword>
<sequence length="159" mass="17347">MTVGILGFKTVFSVQKGNVGCWGPKYDFGNAVRATKPAEDHRDDINKARQSAIDKFLTLLAQIQVDFFDGHIGCTVVCRSTMLGSFTLQRFSADLVGLDGTAPFIGLSAAELVSKASTITISNPYPSNETYVCHLRMMKFLGPNLKKGLEGLDLQKQNL</sequence>
<gene>
    <name evidence="1" type="ORF">BDV29DRAFT_161127</name>
</gene>
<dbReference type="Proteomes" id="UP000326565">
    <property type="component" value="Unassembled WGS sequence"/>
</dbReference>
<proteinExistence type="predicted"/>
<dbReference type="AlphaFoldDB" id="A0A5N5WRC0"/>
<organism evidence="1 2">
    <name type="scientific">Aspergillus leporis</name>
    <dbReference type="NCBI Taxonomy" id="41062"/>
    <lineage>
        <taxon>Eukaryota</taxon>
        <taxon>Fungi</taxon>
        <taxon>Dikarya</taxon>
        <taxon>Ascomycota</taxon>
        <taxon>Pezizomycotina</taxon>
        <taxon>Eurotiomycetes</taxon>
        <taxon>Eurotiomycetidae</taxon>
        <taxon>Eurotiales</taxon>
        <taxon>Aspergillaceae</taxon>
        <taxon>Aspergillus</taxon>
        <taxon>Aspergillus subgen. Circumdati</taxon>
    </lineage>
</organism>
<evidence type="ECO:0000313" key="1">
    <source>
        <dbReference type="EMBL" id="KAB8069740.1"/>
    </source>
</evidence>
<accession>A0A5N5WRC0</accession>
<evidence type="ECO:0000313" key="2">
    <source>
        <dbReference type="Proteomes" id="UP000326565"/>
    </source>
</evidence>
<dbReference type="EMBL" id="ML732328">
    <property type="protein sequence ID" value="KAB8069740.1"/>
    <property type="molecule type" value="Genomic_DNA"/>
</dbReference>
<name>A0A5N5WRC0_9EURO</name>
<reference evidence="1 2" key="1">
    <citation type="submission" date="2019-04" db="EMBL/GenBank/DDBJ databases">
        <title>Friends and foes A comparative genomics study of 23 Aspergillus species from section Flavi.</title>
        <authorList>
            <consortium name="DOE Joint Genome Institute"/>
            <person name="Kjaerbolling I."/>
            <person name="Vesth T."/>
            <person name="Frisvad J.C."/>
            <person name="Nybo J.L."/>
            <person name="Theobald S."/>
            <person name="Kildgaard S."/>
            <person name="Isbrandt T."/>
            <person name="Kuo A."/>
            <person name="Sato A."/>
            <person name="Lyhne E.K."/>
            <person name="Kogle M.E."/>
            <person name="Wiebenga A."/>
            <person name="Kun R.S."/>
            <person name="Lubbers R.J."/>
            <person name="Makela M.R."/>
            <person name="Barry K."/>
            <person name="Chovatia M."/>
            <person name="Clum A."/>
            <person name="Daum C."/>
            <person name="Haridas S."/>
            <person name="He G."/>
            <person name="LaButti K."/>
            <person name="Lipzen A."/>
            <person name="Mondo S."/>
            <person name="Riley R."/>
            <person name="Salamov A."/>
            <person name="Simmons B.A."/>
            <person name="Magnuson J.K."/>
            <person name="Henrissat B."/>
            <person name="Mortensen U.H."/>
            <person name="Larsen T.O."/>
            <person name="Devries R.P."/>
            <person name="Grigoriev I.V."/>
            <person name="Machida M."/>
            <person name="Baker S.E."/>
            <person name="Andersen M.R."/>
        </authorList>
    </citation>
    <scope>NUCLEOTIDE SEQUENCE [LARGE SCALE GENOMIC DNA]</scope>
    <source>
        <strain evidence="1 2">CBS 151.66</strain>
    </source>
</reference>
<protein>
    <submittedName>
        <fullName evidence="1">Uncharacterized protein</fullName>
    </submittedName>
</protein>